<feature type="region of interest" description="Disordered" evidence="1">
    <location>
        <begin position="167"/>
        <end position="186"/>
    </location>
</feature>
<evidence type="ECO:0000256" key="1">
    <source>
        <dbReference type="SAM" id="MobiDB-lite"/>
    </source>
</evidence>
<protein>
    <submittedName>
        <fullName evidence="2">Uncharacterized protein</fullName>
    </submittedName>
</protein>
<dbReference type="OrthoDB" id="10602706at2759"/>
<accession>A0A9J6GE44</accession>
<dbReference type="VEuPathDB" id="VectorBase:HLOH_040306"/>
<comment type="caution">
    <text evidence="2">The sequence shown here is derived from an EMBL/GenBank/DDBJ whole genome shotgun (WGS) entry which is preliminary data.</text>
</comment>
<organism evidence="2 3">
    <name type="scientific">Haemaphysalis longicornis</name>
    <name type="common">Bush tick</name>
    <dbReference type="NCBI Taxonomy" id="44386"/>
    <lineage>
        <taxon>Eukaryota</taxon>
        <taxon>Metazoa</taxon>
        <taxon>Ecdysozoa</taxon>
        <taxon>Arthropoda</taxon>
        <taxon>Chelicerata</taxon>
        <taxon>Arachnida</taxon>
        <taxon>Acari</taxon>
        <taxon>Parasitiformes</taxon>
        <taxon>Ixodida</taxon>
        <taxon>Ixodoidea</taxon>
        <taxon>Ixodidae</taxon>
        <taxon>Haemaphysalinae</taxon>
        <taxon>Haemaphysalis</taxon>
    </lineage>
</organism>
<name>A0A9J6GE44_HAELO</name>
<keyword evidence="3" id="KW-1185">Reference proteome</keyword>
<gene>
    <name evidence="2" type="ORF">HPB48_009144</name>
</gene>
<dbReference type="EMBL" id="JABSTR010000006">
    <property type="protein sequence ID" value="KAH9372680.1"/>
    <property type="molecule type" value="Genomic_DNA"/>
</dbReference>
<evidence type="ECO:0000313" key="2">
    <source>
        <dbReference type="EMBL" id="KAH9372680.1"/>
    </source>
</evidence>
<feature type="compositionally biased region" description="Polar residues" evidence="1">
    <location>
        <begin position="171"/>
        <end position="183"/>
    </location>
</feature>
<reference evidence="2 3" key="1">
    <citation type="journal article" date="2020" name="Cell">
        <title>Large-Scale Comparative Analyses of Tick Genomes Elucidate Their Genetic Diversity and Vector Capacities.</title>
        <authorList>
            <consortium name="Tick Genome and Microbiome Consortium (TIGMIC)"/>
            <person name="Jia N."/>
            <person name="Wang J."/>
            <person name="Shi W."/>
            <person name="Du L."/>
            <person name="Sun Y."/>
            <person name="Zhan W."/>
            <person name="Jiang J.F."/>
            <person name="Wang Q."/>
            <person name="Zhang B."/>
            <person name="Ji P."/>
            <person name="Bell-Sakyi L."/>
            <person name="Cui X.M."/>
            <person name="Yuan T.T."/>
            <person name="Jiang B.G."/>
            <person name="Yang W.F."/>
            <person name="Lam T.T."/>
            <person name="Chang Q.C."/>
            <person name="Ding S.J."/>
            <person name="Wang X.J."/>
            <person name="Zhu J.G."/>
            <person name="Ruan X.D."/>
            <person name="Zhao L."/>
            <person name="Wei J.T."/>
            <person name="Ye R.Z."/>
            <person name="Que T.C."/>
            <person name="Du C.H."/>
            <person name="Zhou Y.H."/>
            <person name="Cheng J.X."/>
            <person name="Dai P.F."/>
            <person name="Guo W.B."/>
            <person name="Han X.H."/>
            <person name="Huang E.J."/>
            <person name="Li L.F."/>
            <person name="Wei W."/>
            <person name="Gao Y.C."/>
            <person name="Liu J.Z."/>
            <person name="Shao H.Z."/>
            <person name="Wang X."/>
            <person name="Wang C.C."/>
            <person name="Yang T.C."/>
            <person name="Huo Q.B."/>
            <person name="Li W."/>
            <person name="Chen H.Y."/>
            <person name="Chen S.E."/>
            <person name="Zhou L.G."/>
            <person name="Ni X.B."/>
            <person name="Tian J.H."/>
            <person name="Sheng Y."/>
            <person name="Liu T."/>
            <person name="Pan Y.S."/>
            <person name="Xia L.Y."/>
            <person name="Li J."/>
            <person name="Zhao F."/>
            <person name="Cao W.C."/>
        </authorList>
    </citation>
    <scope>NUCLEOTIDE SEQUENCE [LARGE SCALE GENOMIC DNA]</scope>
    <source>
        <strain evidence="2">HaeL-2018</strain>
    </source>
</reference>
<dbReference type="Proteomes" id="UP000821853">
    <property type="component" value="Chromosome 4"/>
</dbReference>
<evidence type="ECO:0000313" key="3">
    <source>
        <dbReference type="Proteomes" id="UP000821853"/>
    </source>
</evidence>
<sequence>MTSALRLYQGPGSRFAVGRQAQKRPSLDPPRMCCSARPRLDSGSRHRKPVSAAAKITFSSTCFRTLETACKFFYCSRNVCYHKLTSGVPEDYDGLSNTPPEGRGYSVRIRESHTPGRKVGLWGCDFCDFTHVNVAKVQAHVHELHLAALRRSWDEVAALWQQHQREASYDEGSNSGSGTTLGHANSPAALQHPHLQQQLQQATVAGRQFRFAVPVMGQGGGDSGGGLVAVQYMDAGDDGGSLPLEPIVICKIDEDEEDGSCAPSRSGPPSF</sequence>
<proteinExistence type="predicted"/>
<dbReference type="AlphaFoldDB" id="A0A9J6GE44"/>